<dbReference type="PANTHER" id="PTHR43092:SF2">
    <property type="entry name" value="HERCYNYLCYSTEINE SULFOXIDE LYASE"/>
    <property type="match status" value="1"/>
</dbReference>
<reference evidence="3" key="1">
    <citation type="journal article" date="2020" name="Stud. Mycol.">
        <title>101 Dothideomycetes genomes: a test case for predicting lifestyles and emergence of pathogens.</title>
        <authorList>
            <person name="Haridas S."/>
            <person name="Albert R."/>
            <person name="Binder M."/>
            <person name="Bloem J."/>
            <person name="Labutti K."/>
            <person name="Salamov A."/>
            <person name="Andreopoulos B."/>
            <person name="Baker S."/>
            <person name="Barry K."/>
            <person name="Bills G."/>
            <person name="Bluhm B."/>
            <person name="Cannon C."/>
            <person name="Castanera R."/>
            <person name="Culley D."/>
            <person name="Daum C."/>
            <person name="Ezra D."/>
            <person name="Gonzalez J."/>
            <person name="Henrissat B."/>
            <person name="Kuo A."/>
            <person name="Liang C."/>
            <person name="Lipzen A."/>
            <person name="Lutzoni F."/>
            <person name="Magnuson J."/>
            <person name="Mondo S."/>
            <person name="Nolan M."/>
            <person name="Ohm R."/>
            <person name="Pangilinan J."/>
            <person name="Park H.-J."/>
            <person name="Ramirez L."/>
            <person name="Alfaro M."/>
            <person name="Sun H."/>
            <person name="Tritt A."/>
            <person name="Yoshinaga Y."/>
            <person name="Zwiers L.-H."/>
            <person name="Turgeon B."/>
            <person name="Goodwin S."/>
            <person name="Spatafora J."/>
            <person name="Crous P."/>
            <person name="Grigoriev I."/>
        </authorList>
    </citation>
    <scope>NUCLEOTIDE SEQUENCE</scope>
    <source>
        <strain evidence="3">ATCC 16933</strain>
    </source>
</reference>
<dbReference type="EMBL" id="MU001682">
    <property type="protein sequence ID" value="KAF2456850.1"/>
    <property type="molecule type" value="Genomic_DNA"/>
</dbReference>
<feature type="domain" description="Aminotransferase class V" evidence="2">
    <location>
        <begin position="63"/>
        <end position="245"/>
    </location>
</feature>
<keyword evidence="4" id="KW-1185">Reference proteome</keyword>
<evidence type="ECO:0000259" key="2">
    <source>
        <dbReference type="Pfam" id="PF00266"/>
    </source>
</evidence>
<dbReference type="InterPro" id="IPR015421">
    <property type="entry name" value="PyrdxlP-dep_Trfase_major"/>
</dbReference>
<protein>
    <submittedName>
        <fullName evidence="3">Pyridoxal phosphate-dependent transferase</fullName>
    </submittedName>
</protein>
<accession>A0A6A6NYL9</accession>
<dbReference type="OrthoDB" id="5978656at2759"/>
<evidence type="ECO:0000256" key="1">
    <source>
        <dbReference type="ARBA" id="ARBA00022898"/>
    </source>
</evidence>
<keyword evidence="3" id="KW-0808">Transferase</keyword>
<dbReference type="SUPFAM" id="SSF53383">
    <property type="entry name" value="PLP-dependent transferases"/>
    <property type="match status" value="1"/>
</dbReference>
<proteinExistence type="predicted"/>
<dbReference type="Gene3D" id="3.40.640.10">
    <property type="entry name" value="Type I PLP-dependent aspartate aminotransferase-like (Major domain)"/>
    <property type="match status" value="1"/>
</dbReference>
<dbReference type="InterPro" id="IPR000192">
    <property type="entry name" value="Aminotrans_V_dom"/>
</dbReference>
<organism evidence="3 4">
    <name type="scientific">Lineolata rhizophorae</name>
    <dbReference type="NCBI Taxonomy" id="578093"/>
    <lineage>
        <taxon>Eukaryota</taxon>
        <taxon>Fungi</taxon>
        <taxon>Dikarya</taxon>
        <taxon>Ascomycota</taxon>
        <taxon>Pezizomycotina</taxon>
        <taxon>Dothideomycetes</taxon>
        <taxon>Dothideomycetes incertae sedis</taxon>
        <taxon>Lineolatales</taxon>
        <taxon>Lineolataceae</taxon>
        <taxon>Lineolata</taxon>
    </lineage>
</organism>
<dbReference type="Pfam" id="PF00266">
    <property type="entry name" value="Aminotran_5"/>
    <property type="match status" value="1"/>
</dbReference>
<dbReference type="PANTHER" id="PTHR43092">
    <property type="entry name" value="L-CYSTEINE DESULFHYDRASE"/>
    <property type="match status" value="1"/>
</dbReference>
<keyword evidence="1" id="KW-0663">Pyridoxal phosphate</keyword>
<evidence type="ECO:0000313" key="4">
    <source>
        <dbReference type="Proteomes" id="UP000799766"/>
    </source>
</evidence>
<name>A0A6A6NYL9_9PEZI</name>
<gene>
    <name evidence="3" type="ORF">BDY21DRAFT_386260</name>
</gene>
<sequence length="448" mass="50404">MAVSQAFGKTLRKEFLFEERFLNLNHGSFGTYPAKIRDVLRDLQDRAEARPDPFIRYDYPRLLDGSRAAMANLLNAPVDSLVFVPNATTGLNTVLRNFTFRPGDKILYFATIYGGCEKTVAYMTETTPVEDVKIAYTYPVSDEWLVQSLKDTVAAEKAAGSAVRFAIFDTVASMPGVRMPFERLTQACKELGVMSFIDAAHGVGHVDLDLSKLDCDFLVSNCHKWLFVPRGCAIFFVPERNQHFIRSTIPTSHGFQPQPRNGGLSSVNPFEPSTKSAFVTNFEFVGTLDNSPYLCIEPALKFRQALGGEERIRSYCYHLAREGGQRVARMLGTCVLENDEQTLGNCCFSNVKLPLELNAVVRVADKINGRDDNASTVPFKVRDWLGSTMMREYDTFMALYFYGGAWWVRLSAQIYLEMEDFEWGGKVVQELCTRVMKGDFLPAVSEKL</sequence>
<dbReference type="AlphaFoldDB" id="A0A6A6NYL9"/>
<evidence type="ECO:0000313" key="3">
    <source>
        <dbReference type="EMBL" id="KAF2456850.1"/>
    </source>
</evidence>
<dbReference type="GO" id="GO:0016740">
    <property type="term" value="F:transferase activity"/>
    <property type="evidence" value="ECO:0007669"/>
    <property type="project" value="UniProtKB-KW"/>
</dbReference>
<dbReference type="InterPro" id="IPR015424">
    <property type="entry name" value="PyrdxlP-dep_Trfase"/>
</dbReference>
<dbReference type="Proteomes" id="UP000799766">
    <property type="component" value="Unassembled WGS sequence"/>
</dbReference>